<dbReference type="Proteomes" id="UP001163603">
    <property type="component" value="Chromosome 14"/>
</dbReference>
<name>A0ACC0X8Q0_9ROSI</name>
<sequence>MGNCAISPSYRKGNGGNNNNNFKRPLTVKIIHLDGRLQEFREPIEARNVLSQNPNCYLCSSESMFIGSQVPHLAKEEQLQQGQIYFLMPLSKSQAPLTLQDLCSLAIKASSALPKLTPQPPFKYQVVATPPPAGFCEVPTGFQVPARR</sequence>
<keyword evidence="2" id="KW-1185">Reference proteome</keyword>
<protein>
    <submittedName>
        <fullName evidence="1">Uncharacterized protein</fullName>
    </submittedName>
</protein>
<proteinExistence type="predicted"/>
<evidence type="ECO:0000313" key="2">
    <source>
        <dbReference type="Proteomes" id="UP001163603"/>
    </source>
</evidence>
<comment type="caution">
    <text evidence="1">The sequence shown here is derived from an EMBL/GenBank/DDBJ whole genome shotgun (WGS) entry which is preliminary data.</text>
</comment>
<organism evidence="1 2">
    <name type="scientific">Pistacia integerrima</name>
    <dbReference type="NCBI Taxonomy" id="434235"/>
    <lineage>
        <taxon>Eukaryota</taxon>
        <taxon>Viridiplantae</taxon>
        <taxon>Streptophyta</taxon>
        <taxon>Embryophyta</taxon>
        <taxon>Tracheophyta</taxon>
        <taxon>Spermatophyta</taxon>
        <taxon>Magnoliopsida</taxon>
        <taxon>eudicotyledons</taxon>
        <taxon>Gunneridae</taxon>
        <taxon>Pentapetalae</taxon>
        <taxon>rosids</taxon>
        <taxon>malvids</taxon>
        <taxon>Sapindales</taxon>
        <taxon>Anacardiaceae</taxon>
        <taxon>Pistacia</taxon>
    </lineage>
</organism>
<dbReference type="EMBL" id="CM047749">
    <property type="protein sequence ID" value="KAJ0010844.1"/>
    <property type="molecule type" value="Genomic_DNA"/>
</dbReference>
<accession>A0ACC0X8Q0</accession>
<reference evidence="2" key="1">
    <citation type="journal article" date="2023" name="G3 (Bethesda)">
        <title>Genome assembly and association tests identify interacting loci associated with vigor, precocity, and sex in interspecific pistachio rootstocks.</title>
        <authorList>
            <person name="Palmer W."/>
            <person name="Jacygrad E."/>
            <person name="Sagayaradj S."/>
            <person name="Cavanaugh K."/>
            <person name="Han R."/>
            <person name="Bertier L."/>
            <person name="Beede B."/>
            <person name="Kafkas S."/>
            <person name="Golino D."/>
            <person name="Preece J."/>
            <person name="Michelmore R."/>
        </authorList>
    </citation>
    <scope>NUCLEOTIDE SEQUENCE [LARGE SCALE GENOMIC DNA]</scope>
</reference>
<gene>
    <name evidence="1" type="ORF">Pint_34557</name>
</gene>
<evidence type="ECO:0000313" key="1">
    <source>
        <dbReference type="EMBL" id="KAJ0010844.1"/>
    </source>
</evidence>